<dbReference type="Pfam" id="PF22316">
    <property type="entry name" value="ABhydrolase-like_N"/>
    <property type="match status" value="1"/>
</dbReference>
<gene>
    <name evidence="3" type="ORF">GCM10022235_35690</name>
</gene>
<organism evidence="3 4">
    <name type="scientific">Kribbella ginsengisoli</name>
    <dbReference type="NCBI Taxonomy" id="363865"/>
    <lineage>
        <taxon>Bacteria</taxon>
        <taxon>Bacillati</taxon>
        <taxon>Actinomycetota</taxon>
        <taxon>Actinomycetes</taxon>
        <taxon>Propionibacteriales</taxon>
        <taxon>Kribbellaceae</taxon>
        <taxon>Kribbella</taxon>
    </lineage>
</organism>
<dbReference type="EMBL" id="BAABAA010000004">
    <property type="protein sequence ID" value="GAA3564053.1"/>
    <property type="molecule type" value="Genomic_DNA"/>
</dbReference>
<accession>A0ABP6XG32</accession>
<evidence type="ECO:0000259" key="1">
    <source>
        <dbReference type="Pfam" id="PF12146"/>
    </source>
</evidence>
<dbReference type="SUPFAM" id="SSF53474">
    <property type="entry name" value="alpha/beta-Hydrolases"/>
    <property type="match status" value="1"/>
</dbReference>
<dbReference type="InterPro" id="IPR029058">
    <property type="entry name" value="AB_hydrolase_fold"/>
</dbReference>
<evidence type="ECO:0000313" key="4">
    <source>
        <dbReference type="Proteomes" id="UP001501222"/>
    </source>
</evidence>
<dbReference type="Proteomes" id="UP001501222">
    <property type="component" value="Unassembled WGS sequence"/>
</dbReference>
<dbReference type="RefSeq" id="WP_344841777.1">
    <property type="nucleotide sequence ID" value="NZ_BAABAA010000004.1"/>
</dbReference>
<reference evidence="4" key="1">
    <citation type="journal article" date="2019" name="Int. J. Syst. Evol. Microbiol.">
        <title>The Global Catalogue of Microorganisms (GCM) 10K type strain sequencing project: providing services to taxonomists for standard genome sequencing and annotation.</title>
        <authorList>
            <consortium name="The Broad Institute Genomics Platform"/>
            <consortium name="The Broad Institute Genome Sequencing Center for Infectious Disease"/>
            <person name="Wu L."/>
            <person name="Ma J."/>
        </authorList>
    </citation>
    <scope>NUCLEOTIDE SEQUENCE [LARGE SCALE GENOMIC DNA]</scope>
    <source>
        <strain evidence="4">JCM 16928</strain>
    </source>
</reference>
<evidence type="ECO:0000259" key="2">
    <source>
        <dbReference type="Pfam" id="PF22316"/>
    </source>
</evidence>
<comment type="caution">
    <text evidence="3">The sequence shown here is derived from an EMBL/GenBank/DDBJ whole genome shotgun (WGS) entry which is preliminary data.</text>
</comment>
<evidence type="ECO:0000313" key="3">
    <source>
        <dbReference type="EMBL" id="GAA3564053.1"/>
    </source>
</evidence>
<proteinExistence type="predicted"/>
<feature type="domain" description="BCE-2095-like N-terminal" evidence="2">
    <location>
        <begin position="8"/>
        <end position="109"/>
    </location>
</feature>
<dbReference type="Gene3D" id="3.40.50.1820">
    <property type="entry name" value="alpha/beta hydrolase"/>
    <property type="match status" value="1"/>
</dbReference>
<dbReference type="InterPro" id="IPR022742">
    <property type="entry name" value="Hydrolase_4"/>
</dbReference>
<name>A0ABP6XG32_9ACTN</name>
<protein>
    <recommendedName>
        <fullName evidence="5">Alpha/beta hydrolase</fullName>
    </recommendedName>
</protein>
<evidence type="ECO:0008006" key="5">
    <source>
        <dbReference type="Google" id="ProtNLM"/>
    </source>
</evidence>
<dbReference type="Pfam" id="PF12146">
    <property type="entry name" value="Hydrolase_4"/>
    <property type="match status" value="1"/>
</dbReference>
<sequence length="303" mass="32155">MDTTAARYEQLTERLLSLYRGGKQREALDLLDARGPDLAPWAAELAHFEACMHGSLGDPDAALEVLLRASAAGAWWHHSLLVQDDDLAALREVAEFKQLVELSQGRKVNDKPAWTIDLPAAEEPVTGVVVALHGTGQRATRAARDWAAVVGLGYALVCVDSSQLISPQFRTWLERDLVVRDIAAALDALPDELSGLPVIAAGFSSGGRAALDWALTAEPTAVEGVIVLAPSLGDLPATAAGPLSPATILVGIEDHTLPAIDRASDRLATFGIDIIRIPGLGHTAPEDLDSRLKALLTVPTDRT</sequence>
<feature type="domain" description="Serine aminopeptidase S33" evidence="1">
    <location>
        <begin position="125"/>
        <end position="235"/>
    </location>
</feature>
<keyword evidence="4" id="KW-1185">Reference proteome</keyword>
<dbReference type="InterPro" id="IPR054527">
    <property type="entry name" value="BCE_2095-like_N"/>
</dbReference>